<sequence>MSRRPLHRISPGQVRNTSTNPRGRRRNTSMLLGVVLAGIATVAFAGCASSTSSNASPSTTDASASTTTTYDTALDVTTINNAPVPGEMLPEQNVSVMLDTIDANGNHLKTSQGTRKAGTRVAIHTHQFGGQTCVLTGVITDFVEGHEPMQWPAGTCYYMPPNTLMSAANLGTEDAVLIDTFNQPPDTPLITIREPGWPSD</sequence>
<dbReference type="EMBL" id="CAEMXZ010000046">
    <property type="protein sequence ID" value="CAB4323460.1"/>
    <property type="molecule type" value="Genomic_DNA"/>
</dbReference>
<evidence type="ECO:0000313" key="2">
    <source>
        <dbReference type="EMBL" id="CAB4323460.1"/>
    </source>
</evidence>
<dbReference type="EMBL" id="CAFBNC010000074">
    <property type="protein sequence ID" value="CAB4942981.1"/>
    <property type="molecule type" value="Genomic_DNA"/>
</dbReference>
<dbReference type="SUPFAM" id="SSF51182">
    <property type="entry name" value="RmlC-like cupins"/>
    <property type="match status" value="1"/>
</dbReference>
<dbReference type="Gene3D" id="2.60.120.10">
    <property type="entry name" value="Jelly Rolls"/>
    <property type="match status" value="1"/>
</dbReference>
<name>A0A6J5YBE1_9ZZZZ</name>
<organism evidence="2">
    <name type="scientific">freshwater metagenome</name>
    <dbReference type="NCBI Taxonomy" id="449393"/>
    <lineage>
        <taxon>unclassified sequences</taxon>
        <taxon>metagenomes</taxon>
        <taxon>ecological metagenomes</taxon>
    </lineage>
</organism>
<proteinExistence type="predicted"/>
<dbReference type="InterPro" id="IPR014710">
    <property type="entry name" value="RmlC-like_jellyroll"/>
</dbReference>
<dbReference type="InterPro" id="IPR011051">
    <property type="entry name" value="RmlC_Cupin_sf"/>
</dbReference>
<evidence type="ECO:0000256" key="1">
    <source>
        <dbReference type="SAM" id="MobiDB-lite"/>
    </source>
</evidence>
<protein>
    <submittedName>
        <fullName evidence="2">Unannotated protein</fullName>
    </submittedName>
</protein>
<feature type="region of interest" description="Disordered" evidence="1">
    <location>
        <begin position="1"/>
        <end position="27"/>
    </location>
</feature>
<dbReference type="AlphaFoldDB" id="A0A6J5YBE1"/>
<reference evidence="2" key="1">
    <citation type="submission" date="2020-05" db="EMBL/GenBank/DDBJ databases">
        <authorList>
            <person name="Chiriac C."/>
            <person name="Salcher M."/>
            <person name="Ghai R."/>
            <person name="Kavagutti S V."/>
        </authorList>
    </citation>
    <scope>NUCLEOTIDE SEQUENCE</scope>
</reference>
<gene>
    <name evidence="2" type="ORF">UFOPK1392_01215</name>
    <name evidence="3" type="ORF">UFOPK3733_01403</name>
</gene>
<evidence type="ECO:0000313" key="3">
    <source>
        <dbReference type="EMBL" id="CAB4942981.1"/>
    </source>
</evidence>
<accession>A0A6J5YBE1</accession>